<feature type="transmembrane region" description="Helical" evidence="1">
    <location>
        <begin position="116"/>
        <end position="147"/>
    </location>
</feature>
<feature type="transmembrane region" description="Helical" evidence="1">
    <location>
        <begin position="27"/>
        <end position="44"/>
    </location>
</feature>
<keyword evidence="1" id="KW-0472">Membrane</keyword>
<comment type="caution">
    <text evidence="2">The sequence shown here is derived from an EMBL/GenBank/DDBJ whole genome shotgun (WGS) entry which is preliminary data.</text>
</comment>
<keyword evidence="3" id="KW-1185">Reference proteome</keyword>
<evidence type="ECO:0000313" key="3">
    <source>
        <dbReference type="Proteomes" id="UP000547510"/>
    </source>
</evidence>
<organism evidence="2 3">
    <name type="scientific">Saccharothrix tamanrassetensis</name>
    <dbReference type="NCBI Taxonomy" id="1051531"/>
    <lineage>
        <taxon>Bacteria</taxon>
        <taxon>Bacillati</taxon>
        <taxon>Actinomycetota</taxon>
        <taxon>Actinomycetes</taxon>
        <taxon>Pseudonocardiales</taxon>
        <taxon>Pseudonocardiaceae</taxon>
        <taxon>Saccharothrix</taxon>
    </lineage>
</organism>
<proteinExistence type="predicted"/>
<sequence length="219" mass="23928">MWHWLHPTGQASRTSTLGAHPSLWKDAYWLAALSMGFLAPVWWYRRRARKVGVETSTRPYAQVTLFVLVFPLLGVPVLTRLLFNALSWPLALPVLVVGVVGVVVATTPAKRRLRTVVAVLSLILFAHLAMIFAFGPLLVVAVGVLGLAWVERSAVCTTFAVLFAVWVVVVNAWSTWVYGSFLWPAALLDYGDLLSSSLILVLGGAAGLVARRVRDKVPA</sequence>
<feature type="transmembrane region" description="Helical" evidence="1">
    <location>
        <begin position="190"/>
        <end position="210"/>
    </location>
</feature>
<gene>
    <name evidence="2" type="ORF">FHS29_007273</name>
</gene>
<accession>A0A841CXI0</accession>
<feature type="transmembrane region" description="Helical" evidence="1">
    <location>
        <begin position="159"/>
        <end position="178"/>
    </location>
</feature>
<dbReference type="RefSeq" id="WP_221457297.1">
    <property type="nucleotide sequence ID" value="NZ_JACHJN010000019.1"/>
</dbReference>
<dbReference type="EMBL" id="JACHJN010000019">
    <property type="protein sequence ID" value="MBB5960645.1"/>
    <property type="molecule type" value="Genomic_DNA"/>
</dbReference>
<reference evidence="2 3" key="1">
    <citation type="submission" date="2020-08" db="EMBL/GenBank/DDBJ databases">
        <title>Genomic Encyclopedia of Type Strains, Phase III (KMG-III): the genomes of soil and plant-associated and newly described type strains.</title>
        <authorList>
            <person name="Whitman W."/>
        </authorList>
    </citation>
    <scope>NUCLEOTIDE SEQUENCE [LARGE SCALE GENOMIC DNA]</scope>
    <source>
        <strain evidence="2 3">CECT 8640</strain>
    </source>
</reference>
<dbReference type="Proteomes" id="UP000547510">
    <property type="component" value="Unassembled WGS sequence"/>
</dbReference>
<keyword evidence="1" id="KW-0812">Transmembrane</keyword>
<evidence type="ECO:0000313" key="2">
    <source>
        <dbReference type="EMBL" id="MBB5960645.1"/>
    </source>
</evidence>
<feature type="transmembrane region" description="Helical" evidence="1">
    <location>
        <begin position="89"/>
        <end position="109"/>
    </location>
</feature>
<evidence type="ECO:0000256" key="1">
    <source>
        <dbReference type="SAM" id="Phobius"/>
    </source>
</evidence>
<dbReference type="AlphaFoldDB" id="A0A841CXI0"/>
<protein>
    <submittedName>
        <fullName evidence="2">Uncharacterized protein</fullName>
    </submittedName>
</protein>
<keyword evidence="1" id="KW-1133">Transmembrane helix</keyword>
<feature type="transmembrane region" description="Helical" evidence="1">
    <location>
        <begin position="65"/>
        <end position="83"/>
    </location>
</feature>
<name>A0A841CXI0_9PSEU</name>